<evidence type="ECO:0000313" key="2">
    <source>
        <dbReference type="Proteomes" id="UP000013190"/>
    </source>
</evidence>
<dbReference type="GeneID" id="92834206"/>
<proteinExistence type="predicted"/>
<dbReference type="RefSeq" id="WP_004660015.1">
    <property type="nucleotide sequence ID" value="NZ_BMDV01000003.1"/>
</dbReference>
<gene>
    <name evidence="1" type="ORF">F992_00783</name>
</gene>
<sequence length="98" mass="11285">MSNNKSINTYDAGDMADAYANGRESLQWLSTLIDQIGSEFGTLQTICNEHGVHEAKFKKLNSLLNLADFLALNRMDSFARLKEMYDEEYEEAKREREK</sequence>
<reference evidence="1 2" key="2">
    <citation type="journal article" date="2016" name="Int. J. Syst. Evol. Microbiol.">
        <title>Taxonomy of haemolytic and/or proteolytic strains of the genus Acinetobacter with the proposal of Acinetobacter courvalinii sp. nov. (genomic species 14 sensu Bouvet &amp; Jeanjean), Acinetobacter dispersus sp. nov. (genomic species 17), Acinetobacter modestus sp. nov., Acinetobacter proteolyticus sp. nov. and Acinetobacter vivianii sp. nov.</title>
        <authorList>
            <person name="Nemec A."/>
            <person name="Radolfova-Krizova L."/>
            <person name="Maixnerova M."/>
            <person name="Vrestiakova E."/>
            <person name="Jezek P."/>
            <person name="Sedo O."/>
        </authorList>
    </citation>
    <scope>NUCLEOTIDE SEQUENCE [LARGE SCALE GENOMIC DNA]</scope>
    <source>
        <strain evidence="1 2">NIPH 236</strain>
    </source>
</reference>
<name>A0ABN0JRQ0_9GAMM</name>
<organism evidence="1 2">
    <name type="scientific">Acinetobacter modestus</name>
    <dbReference type="NCBI Taxonomy" id="1776740"/>
    <lineage>
        <taxon>Bacteria</taxon>
        <taxon>Pseudomonadati</taxon>
        <taxon>Pseudomonadota</taxon>
        <taxon>Gammaproteobacteria</taxon>
        <taxon>Moraxellales</taxon>
        <taxon>Moraxellaceae</taxon>
        <taxon>Acinetobacter</taxon>
    </lineage>
</organism>
<accession>A0ABN0JRQ0</accession>
<dbReference type="Proteomes" id="UP000013190">
    <property type="component" value="Unassembled WGS sequence"/>
</dbReference>
<evidence type="ECO:0000313" key="1">
    <source>
        <dbReference type="EMBL" id="ENU27951.1"/>
    </source>
</evidence>
<reference evidence="2" key="1">
    <citation type="submission" date="2013-02" db="EMBL/GenBank/DDBJ databases">
        <title>The Genome Sequence of Acinetobacter sp. NIPH 236.</title>
        <authorList>
            <consortium name="The Broad Institute Genome Sequencing Platform"/>
            <consortium name="The Broad Institute Genome Sequencing Center for Infectious Disease"/>
            <person name="Cerqueira G."/>
            <person name="Feldgarden M."/>
            <person name="Courvalin P."/>
            <person name="Perichon B."/>
            <person name="Grillot-Courvalin C."/>
            <person name="Clermont D."/>
            <person name="Rocha E."/>
            <person name="Yoon E.-J."/>
            <person name="Nemec A."/>
            <person name="Walker B."/>
            <person name="Young S.K."/>
            <person name="Zeng Q."/>
            <person name="Gargeya S."/>
            <person name="Fitzgerald M."/>
            <person name="Haas B."/>
            <person name="Abouelleil A."/>
            <person name="Alvarado L."/>
            <person name="Arachchi H.M."/>
            <person name="Berlin A.M."/>
            <person name="Chapman S.B."/>
            <person name="Dewar J."/>
            <person name="Goldberg J."/>
            <person name="Griggs A."/>
            <person name="Gujja S."/>
            <person name="Hansen M."/>
            <person name="Howarth C."/>
            <person name="Imamovic A."/>
            <person name="Larimer J."/>
            <person name="McCowan C."/>
            <person name="Murphy C."/>
            <person name="Neiman D."/>
            <person name="Pearson M."/>
            <person name="Priest M."/>
            <person name="Roberts A."/>
            <person name="Saif S."/>
            <person name="Shea T."/>
            <person name="Sisk P."/>
            <person name="Sykes S."/>
            <person name="Wortman J."/>
            <person name="Nusbaum C."/>
            <person name="Birren B."/>
        </authorList>
    </citation>
    <scope>NUCLEOTIDE SEQUENCE [LARGE SCALE GENOMIC DNA]</scope>
    <source>
        <strain evidence="2">NIPH 236</strain>
    </source>
</reference>
<dbReference type="EMBL" id="APOJ01000016">
    <property type="protein sequence ID" value="ENU27951.1"/>
    <property type="molecule type" value="Genomic_DNA"/>
</dbReference>
<protein>
    <submittedName>
        <fullName evidence="1">Uncharacterized protein</fullName>
    </submittedName>
</protein>
<keyword evidence="2" id="KW-1185">Reference proteome</keyword>
<comment type="caution">
    <text evidence="1">The sequence shown here is derived from an EMBL/GenBank/DDBJ whole genome shotgun (WGS) entry which is preliminary data.</text>
</comment>